<feature type="region of interest" description="Disordered" evidence="1">
    <location>
        <begin position="1"/>
        <end position="176"/>
    </location>
</feature>
<feature type="compositionally biased region" description="Polar residues" evidence="1">
    <location>
        <begin position="90"/>
        <end position="99"/>
    </location>
</feature>
<accession>A0A8H7Y2X0</accession>
<feature type="compositionally biased region" description="Polar residues" evidence="1">
    <location>
        <begin position="365"/>
        <end position="382"/>
    </location>
</feature>
<evidence type="ECO:0000313" key="2">
    <source>
        <dbReference type="EMBL" id="KAG5170259.1"/>
    </source>
</evidence>
<feature type="region of interest" description="Disordered" evidence="1">
    <location>
        <begin position="353"/>
        <end position="405"/>
    </location>
</feature>
<name>A0A8H7Y2X0_PSICU</name>
<evidence type="ECO:0000256" key="1">
    <source>
        <dbReference type="SAM" id="MobiDB-lite"/>
    </source>
</evidence>
<dbReference type="PRINTS" id="PR01217">
    <property type="entry name" value="PRICHEXTENSN"/>
</dbReference>
<feature type="compositionally biased region" description="Polar residues" evidence="1">
    <location>
        <begin position="580"/>
        <end position="591"/>
    </location>
</feature>
<feature type="compositionally biased region" description="Polar residues" evidence="1">
    <location>
        <begin position="17"/>
        <end position="35"/>
    </location>
</feature>
<feature type="compositionally biased region" description="Polar residues" evidence="1">
    <location>
        <begin position="157"/>
        <end position="176"/>
    </location>
</feature>
<feature type="region of interest" description="Disordered" evidence="1">
    <location>
        <begin position="538"/>
        <end position="600"/>
    </location>
</feature>
<feature type="compositionally biased region" description="Low complexity" evidence="1">
    <location>
        <begin position="504"/>
        <end position="525"/>
    </location>
</feature>
<comment type="caution">
    <text evidence="2">The sequence shown here is derived from an EMBL/GenBank/DDBJ whole genome shotgun (WGS) entry which is preliminary data.</text>
</comment>
<proteinExistence type="predicted"/>
<organism evidence="2">
    <name type="scientific">Psilocybe cubensis</name>
    <name type="common">Psychedelic mushroom</name>
    <name type="synonym">Stropharia cubensis</name>
    <dbReference type="NCBI Taxonomy" id="181762"/>
    <lineage>
        <taxon>Eukaryota</taxon>
        <taxon>Fungi</taxon>
        <taxon>Dikarya</taxon>
        <taxon>Basidiomycota</taxon>
        <taxon>Agaricomycotina</taxon>
        <taxon>Agaricomycetes</taxon>
        <taxon>Agaricomycetidae</taxon>
        <taxon>Agaricales</taxon>
        <taxon>Agaricineae</taxon>
        <taxon>Strophariaceae</taxon>
        <taxon>Psilocybe</taxon>
    </lineage>
</organism>
<feature type="compositionally biased region" description="Basic residues" evidence="1">
    <location>
        <begin position="130"/>
        <end position="143"/>
    </location>
</feature>
<gene>
    <name evidence="2" type="ORF">JR316_004647</name>
</gene>
<feature type="compositionally biased region" description="Polar residues" evidence="1">
    <location>
        <begin position="547"/>
        <end position="565"/>
    </location>
</feature>
<feature type="region of interest" description="Disordered" evidence="1">
    <location>
        <begin position="435"/>
        <end position="525"/>
    </location>
</feature>
<feature type="compositionally biased region" description="Low complexity" evidence="1">
    <location>
        <begin position="456"/>
        <end position="469"/>
    </location>
</feature>
<feature type="compositionally biased region" description="Basic and acidic residues" evidence="1">
    <location>
        <begin position="389"/>
        <end position="400"/>
    </location>
</feature>
<reference evidence="2" key="1">
    <citation type="submission" date="2021-02" db="EMBL/GenBank/DDBJ databases">
        <title>Psilocybe cubensis genome.</title>
        <authorList>
            <person name="Mckernan K.J."/>
            <person name="Crawford S."/>
            <person name="Trippe A."/>
            <person name="Kane L.T."/>
            <person name="Mclaughlin S."/>
        </authorList>
    </citation>
    <scope>NUCLEOTIDE SEQUENCE [LARGE SCALE GENOMIC DNA]</scope>
    <source>
        <strain evidence="2">MGC-MH-2018</strain>
    </source>
</reference>
<feature type="region of interest" description="Disordered" evidence="1">
    <location>
        <begin position="269"/>
        <end position="290"/>
    </location>
</feature>
<evidence type="ECO:0008006" key="3">
    <source>
        <dbReference type="Google" id="ProtNLM"/>
    </source>
</evidence>
<dbReference type="AlphaFoldDB" id="A0A8H7Y2X0"/>
<sequence length="600" mass="64470">MDNPQHYQPLSHALHPPSTSSSRPLVSHYTPNSHLGSYAQPQKPAEPTPTTGARPVAEEEEEEEEEEEDDDDEGLVEEQLNQNDDIHGSDPSSPKLTTSTEDHSATAPQSAHTIPTHDETSSPAPEQKRRPGRPRGSKNRRPRVGSAKHDSQIYHPGQSQAPTSTPSAVPQHPNISPSNQQYYEFQWRVLNLCAEFYGAAEELVKGTSPLVVAQCYHMGPSAKIDPLVMLGEAKRICDTLLANPSQLVTNPPPPMYPVITPIYQPPVVTPQATPAPSTSTPAPSTSTPTAPAPVITNPQSFVVPLGAQPGYPHPQYPVYAAGAYTTTPYYQYAAYTPGGYYPTPVPPQHMVSTPAAGTPAQPTAKITTTPATGGTVIGNQGAWSEEENERLKKLTEESRSKGPSGDIEWDWVVQEWGISRTRHQILIRATALGLKESSTRATKRRRGDDQPDAPMSSLQTSNSNTSSASVPATMAMPISSPAHSTSQTGSTPAASPALQHQQRPSSSKGPSSLAPPAAAPAAPAAKLPWPMPTVAVSTPPTVIQAPSHDQQQRSSYYRPRPNQTDQAPKQPIIPPQQPASHQYTMYPSNGQGMRPKENGK</sequence>
<feature type="compositionally biased region" description="Acidic residues" evidence="1">
    <location>
        <begin position="58"/>
        <end position="76"/>
    </location>
</feature>
<feature type="compositionally biased region" description="Polar residues" evidence="1">
    <location>
        <begin position="481"/>
        <end position="503"/>
    </location>
</feature>
<dbReference type="EMBL" id="JAFIQS010000004">
    <property type="protein sequence ID" value="KAG5170259.1"/>
    <property type="molecule type" value="Genomic_DNA"/>
</dbReference>
<protein>
    <recommendedName>
        <fullName evidence="3">Myb-like domain-containing protein</fullName>
    </recommendedName>
</protein>
<feature type="compositionally biased region" description="Low complexity" evidence="1">
    <location>
        <begin position="353"/>
        <end position="364"/>
    </location>
</feature>